<evidence type="ECO:0000313" key="7">
    <source>
        <dbReference type="Proteomes" id="UP000284557"/>
    </source>
</evidence>
<dbReference type="InterPro" id="IPR032710">
    <property type="entry name" value="NTF2-like_dom_sf"/>
</dbReference>
<gene>
    <name evidence="4" type="ORF">D2E76_03725</name>
    <name evidence="2" type="ORF">ERS075527_01006</name>
    <name evidence="3" type="ORF">ERS075579_02597</name>
</gene>
<sequence length="270" mass="28237">MSSAPFADELLATVQASPAAVGAHDKDTWVGLFATYGQVNDPVGSRPHIGESAIGKFYDTFIAPNTIVFDVENDVVAGMSVLRDLTIHTTMSTGVTMHIPMHLRYDVVEDGPASSLKIDRLFAYWELRAMISQLLGSGGDGLLASAKLGPQLLKNQGLNGVLGFMRGLKGVHAAGKQRVQELTAALAARDIPTVTTVLAPEAALSLDGVSEASLAEFASAASSLTVDKLLAAGPSVSATVHLGNRRGIGLFEFSDNSAAPGTLASVRLYF</sequence>
<dbReference type="Proteomes" id="UP000045782">
    <property type="component" value="Unassembled WGS sequence"/>
</dbReference>
<dbReference type="EMBL" id="CSUW01000002">
    <property type="protein sequence ID" value="CPT09888.1"/>
    <property type="molecule type" value="Genomic_DNA"/>
</dbReference>
<dbReference type="Pfam" id="PF12680">
    <property type="entry name" value="SnoaL_2"/>
    <property type="match status" value="1"/>
</dbReference>
<dbReference type="InterPro" id="IPR037401">
    <property type="entry name" value="SnoaL-like"/>
</dbReference>
<feature type="domain" description="SnoaL-like" evidence="1">
    <location>
        <begin position="14"/>
        <end position="111"/>
    </location>
</feature>
<dbReference type="RefSeq" id="WP_005059492.1">
    <property type="nucleotide sequence ID" value="NZ_CM125927.1"/>
</dbReference>
<dbReference type="Proteomes" id="UP000038487">
    <property type="component" value="Unassembled WGS sequence"/>
</dbReference>
<evidence type="ECO:0000313" key="5">
    <source>
        <dbReference type="Proteomes" id="UP000038487"/>
    </source>
</evidence>
<dbReference type="OMA" id="PMHLRYD"/>
<dbReference type="EMBL" id="QXBN01000002">
    <property type="protein sequence ID" value="RIT42559.1"/>
    <property type="molecule type" value="Genomic_DNA"/>
</dbReference>
<evidence type="ECO:0000313" key="3">
    <source>
        <dbReference type="EMBL" id="CPV54237.1"/>
    </source>
</evidence>
<dbReference type="Gene3D" id="3.10.450.50">
    <property type="match status" value="1"/>
</dbReference>
<dbReference type="AlphaFoldDB" id="A0A0U0ZMK3"/>
<dbReference type="GO" id="GO:0016853">
    <property type="term" value="F:isomerase activity"/>
    <property type="evidence" value="ECO:0007669"/>
    <property type="project" value="UniProtKB-KW"/>
</dbReference>
<reference evidence="3 6" key="2">
    <citation type="submission" date="2015-03" db="EMBL/GenBank/DDBJ databases">
        <authorList>
            <person name="Murphy D."/>
        </authorList>
    </citation>
    <scope>NUCLEOTIDE SEQUENCE [LARGE SCALE GENOMIC DNA]</scope>
    <source>
        <strain evidence="3 6">PAP088</strain>
    </source>
</reference>
<reference evidence="4 7" key="3">
    <citation type="submission" date="2018-08" db="EMBL/GenBank/DDBJ databases">
        <title>Linezolid Resistance in Mycobacterium abscessus: MIC Distribution and Comprehensive Investigation of Resistance Mechanisms.</title>
        <authorList>
            <person name="Ye M."/>
            <person name="Xu L."/>
            <person name="Zou Y."/>
            <person name="Li B."/>
            <person name="Guo Q."/>
            <person name="Zhang Y."/>
            <person name="Zhan M."/>
            <person name="Xu B."/>
            <person name="Yu F."/>
            <person name="Zhang Z."/>
            <person name="Chu H."/>
        </authorList>
    </citation>
    <scope>NUCLEOTIDE SEQUENCE [LARGE SCALE GENOMIC DNA]</scope>
    <source>
        <strain evidence="4 7">G143</strain>
    </source>
</reference>
<reference evidence="2 5" key="1">
    <citation type="submission" date="2015-03" db="EMBL/GenBank/DDBJ databases">
        <authorList>
            <consortium name="Pathogen Informatics"/>
            <person name="Murphy D."/>
        </authorList>
    </citation>
    <scope>NUCLEOTIDE SEQUENCE [LARGE SCALE GENOMIC DNA]</scope>
    <source>
        <strain evidence="2 5">PAP036</strain>
    </source>
</reference>
<proteinExistence type="predicted"/>
<evidence type="ECO:0000313" key="4">
    <source>
        <dbReference type="EMBL" id="RIT42559.1"/>
    </source>
</evidence>
<evidence type="ECO:0000313" key="2">
    <source>
        <dbReference type="EMBL" id="CPT09888.1"/>
    </source>
</evidence>
<accession>A0A0U0ZMK3</accession>
<dbReference type="EMBL" id="CSWP01000004">
    <property type="protein sequence ID" value="CPV54237.1"/>
    <property type="molecule type" value="Genomic_DNA"/>
</dbReference>
<name>A0A0U0ZMK3_9MYCO</name>
<dbReference type="Proteomes" id="UP000284557">
    <property type="component" value="Unassembled WGS sequence"/>
</dbReference>
<evidence type="ECO:0000313" key="6">
    <source>
        <dbReference type="Proteomes" id="UP000045782"/>
    </source>
</evidence>
<evidence type="ECO:0000259" key="1">
    <source>
        <dbReference type="Pfam" id="PF12680"/>
    </source>
</evidence>
<dbReference type="SUPFAM" id="SSF54427">
    <property type="entry name" value="NTF2-like"/>
    <property type="match status" value="1"/>
</dbReference>
<dbReference type="GeneID" id="93378236"/>
<keyword evidence="3" id="KW-0413">Isomerase</keyword>
<organism evidence="3 6">
    <name type="scientific">Mycobacteroides abscessus</name>
    <dbReference type="NCBI Taxonomy" id="36809"/>
    <lineage>
        <taxon>Bacteria</taxon>
        <taxon>Bacillati</taxon>
        <taxon>Actinomycetota</taxon>
        <taxon>Actinomycetes</taxon>
        <taxon>Mycobacteriales</taxon>
        <taxon>Mycobacteriaceae</taxon>
        <taxon>Mycobacteroides</taxon>
    </lineage>
</organism>
<dbReference type="PATRIC" id="fig|36809.44.peg.1090"/>
<protein>
    <submittedName>
        <fullName evidence="3">Steroid delta-isomerase</fullName>
    </submittedName>
</protein>